<evidence type="ECO:0000256" key="1">
    <source>
        <dbReference type="ARBA" id="ARBA00006464"/>
    </source>
</evidence>
<keyword evidence="4" id="KW-1185">Reference proteome</keyword>
<dbReference type="InterPro" id="IPR003362">
    <property type="entry name" value="Bact_transf"/>
</dbReference>
<sequence>MPFRVRDVLIAGSALVVLSPVLGAIAVAVKLDSPGPALFRQQRVGLRGRTFEIHKFRSMRTDGVGLAITSSGDPRVTRVGRFLRASKIDELPQLWDVVRGEMSIVGPRPEVPHYVDRWPADLRREILSVRPGITDPATVILRSESELLGAAEDPERLYIEELLPLKTAKYAEYVRSRSMFGDVKIVLQTLKKIVRP</sequence>
<reference evidence="3" key="1">
    <citation type="submission" date="2021-03" db="EMBL/GenBank/DDBJ databases">
        <title>Microbacterium sp. nov., a novel actinobacterium isolated from cow dung.</title>
        <authorList>
            <person name="Zhang L."/>
        </authorList>
    </citation>
    <scope>NUCLEOTIDE SEQUENCE</scope>
    <source>
        <strain evidence="3">NEAU-LLB</strain>
    </source>
</reference>
<protein>
    <submittedName>
        <fullName evidence="3">Sugar transferase</fullName>
    </submittedName>
</protein>
<comment type="similarity">
    <text evidence="1">Belongs to the bacterial sugar transferase family.</text>
</comment>
<dbReference type="PANTHER" id="PTHR30576">
    <property type="entry name" value="COLANIC BIOSYNTHESIS UDP-GLUCOSE LIPID CARRIER TRANSFERASE"/>
    <property type="match status" value="1"/>
</dbReference>
<name>A0A939TU03_9MICO</name>
<proteinExistence type="inferred from homology"/>
<dbReference type="GO" id="GO:0016780">
    <property type="term" value="F:phosphotransferase activity, for other substituted phosphate groups"/>
    <property type="evidence" value="ECO:0007669"/>
    <property type="project" value="TreeGrafter"/>
</dbReference>
<dbReference type="PANTHER" id="PTHR30576:SF20">
    <property type="entry name" value="QUINOVOSAMINEPHOSPHOTRANSFERAE-RELATED"/>
    <property type="match status" value="1"/>
</dbReference>
<evidence type="ECO:0000313" key="4">
    <source>
        <dbReference type="Proteomes" id="UP000680132"/>
    </source>
</evidence>
<comment type="caution">
    <text evidence="3">The sequence shown here is derived from an EMBL/GenBank/DDBJ whole genome shotgun (WGS) entry which is preliminary data.</text>
</comment>
<evidence type="ECO:0000313" key="3">
    <source>
        <dbReference type="EMBL" id="MBO3663524.1"/>
    </source>
</evidence>
<dbReference type="Pfam" id="PF02397">
    <property type="entry name" value="Bac_transf"/>
    <property type="match status" value="1"/>
</dbReference>
<evidence type="ECO:0000259" key="2">
    <source>
        <dbReference type="Pfam" id="PF02397"/>
    </source>
</evidence>
<dbReference type="AlphaFoldDB" id="A0A939TU03"/>
<keyword evidence="3" id="KW-0808">Transferase</keyword>
<accession>A0A939TU03</accession>
<gene>
    <name evidence="3" type="ORF">J5V96_08355</name>
</gene>
<organism evidence="3 4">
    <name type="scientific">Microbacterium stercoris</name>
    <dbReference type="NCBI Taxonomy" id="2820289"/>
    <lineage>
        <taxon>Bacteria</taxon>
        <taxon>Bacillati</taxon>
        <taxon>Actinomycetota</taxon>
        <taxon>Actinomycetes</taxon>
        <taxon>Micrococcales</taxon>
        <taxon>Microbacteriaceae</taxon>
        <taxon>Microbacterium</taxon>
    </lineage>
</organism>
<dbReference type="EMBL" id="JAGFOA010000003">
    <property type="protein sequence ID" value="MBO3663524.1"/>
    <property type="molecule type" value="Genomic_DNA"/>
</dbReference>
<dbReference type="Proteomes" id="UP000680132">
    <property type="component" value="Unassembled WGS sequence"/>
</dbReference>
<feature type="domain" description="Bacterial sugar transferase" evidence="2">
    <location>
        <begin position="4"/>
        <end position="194"/>
    </location>
</feature>